<dbReference type="InterPro" id="IPR001296">
    <property type="entry name" value="Glyco_trans_1"/>
</dbReference>
<dbReference type="CDD" id="cd03794">
    <property type="entry name" value="GT4_WbuB-like"/>
    <property type="match status" value="1"/>
</dbReference>
<dbReference type="SUPFAM" id="SSF53756">
    <property type="entry name" value="UDP-Glycosyltransferase/glycogen phosphorylase"/>
    <property type="match status" value="1"/>
</dbReference>
<evidence type="ECO:0000313" key="2">
    <source>
        <dbReference type="EMBL" id="TDM05194.1"/>
    </source>
</evidence>
<dbReference type="GO" id="GO:0016757">
    <property type="term" value="F:glycosyltransferase activity"/>
    <property type="evidence" value="ECO:0007669"/>
    <property type="project" value="InterPro"/>
</dbReference>
<evidence type="ECO:0000313" key="3">
    <source>
        <dbReference type="Proteomes" id="UP000294802"/>
    </source>
</evidence>
<protein>
    <submittedName>
        <fullName evidence="2">Glycosyltransferase WbuB</fullName>
    </submittedName>
</protein>
<comment type="caution">
    <text evidence="2">The sequence shown here is derived from an EMBL/GenBank/DDBJ whole genome shotgun (WGS) entry which is preliminary data.</text>
</comment>
<organism evidence="2 3">
    <name type="scientific">Macrococcus lamae</name>
    <dbReference type="NCBI Taxonomy" id="198484"/>
    <lineage>
        <taxon>Bacteria</taxon>
        <taxon>Bacillati</taxon>
        <taxon>Bacillota</taxon>
        <taxon>Bacilli</taxon>
        <taxon>Bacillales</taxon>
        <taxon>Staphylococcaceae</taxon>
        <taxon>Macrococcus</taxon>
    </lineage>
</organism>
<proteinExistence type="predicted"/>
<dbReference type="RefSeq" id="WP_133444638.1">
    <property type="nucleotide sequence ID" value="NZ_SCWB01000024.1"/>
</dbReference>
<keyword evidence="2" id="KW-0808">Transferase</keyword>
<reference evidence="2 3" key="1">
    <citation type="submission" date="2019-01" db="EMBL/GenBank/DDBJ databases">
        <title>Draft genome sequences of the type strains of six Macrococcus species.</title>
        <authorList>
            <person name="Mazhar S."/>
            <person name="Altermann E."/>
            <person name="Hill C."/>
            <person name="Mcauliffe O."/>
        </authorList>
    </citation>
    <scope>NUCLEOTIDE SEQUENCE [LARGE SCALE GENOMIC DNA]</scope>
    <source>
        <strain evidence="2 3">CCM4815</strain>
    </source>
</reference>
<name>A0A4R6BS24_9STAP</name>
<feature type="domain" description="Glycosyl transferase family 1" evidence="1">
    <location>
        <begin position="209"/>
        <end position="374"/>
    </location>
</feature>
<dbReference type="AlphaFoldDB" id="A0A4R6BS24"/>
<dbReference type="Gene3D" id="3.40.50.2000">
    <property type="entry name" value="Glycogen Phosphorylase B"/>
    <property type="match status" value="2"/>
</dbReference>
<dbReference type="OrthoDB" id="9811902at2"/>
<sequence length="403" mass="46364">MNILYLTLTDMSNMHEKSIYHDFVNELKLRGHDMTVVCPAEKRKGGNTERFISNSCTVLKVKIGDITKTSFVKKGINTLRVGSVLLKAINKMLPDKHFDLIIYLTPPITFNSLVTALKKKHRAKAYLLLKDIFPQNAVDLSLFRKYGPIYQLFRFQEKQLYRISDYIGGMSEENIQSIKRHNKIKAKTQIVRNAIFEQDYSKSRIHQRSLKAKLKLNPNKKLFIYGGNLGIPQGVEYIKGVMSRFHEIPDSQLLIAGNGTHFNDIKAYAATLNNDDIIVKDSLPRDEYDQLVAIADVGLIFLDHRFTIPNYPSRLASLLNARLPILAATDKNTDLKDELVAYECGFWNESTDVDAFITNAKRLIEEPIFSQYQKNAYRFFKEEFRIEDNIDRLLELVMDKGDV</sequence>
<dbReference type="EMBL" id="SCWB01000024">
    <property type="protein sequence ID" value="TDM05194.1"/>
    <property type="molecule type" value="Genomic_DNA"/>
</dbReference>
<keyword evidence="3" id="KW-1185">Reference proteome</keyword>
<dbReference type="Proteomes" id="UP000294802">
    <property type="component" value="Unassembled WGS sequence"/>
</dbReference>
<dbReference type="Pfam" id="PF00534">
    <property type="entry name" value="Glycos_transf_1"/>
    <property type="match status" value="1"/>
</dbReference>
<gene>
    <name evidence="2" type="ORF">ERX29_10545</name>
</gene>
<accession>A0A4R6BS24</accession>
<evidence type="ECO:0000259" key="1">
    <source>
        <dbReference type="Pfam" id="PF00534"/>
    </source>
</evidence>